<keyword evidence="1" id="KW-0175">Coiled coil</keyword>
<proteinExistence type="predicted"/>
<dbReference type="PANTHER" id="PTHR21740">
    <property type="entry name" value="NCK-ASSOCIATED PROTEIN 5"/>
    <property type="match status" value="1"/>
</dbReference>
<evidence type="ECO:0000313" key="3">
    <source>
        <dbReference type="EMBL" id="BET02606.1"/>
    </source>
</evidence>
<feature type="compositionally biased region" description="Basic residues" evidence="2">
    <location>
        <begin position="763"/>
        <end position="775"/>
    </location>
</feature>
<feature type="region of interest" description="Disordered" evidence="2">
    <location>
        <begin position="743"/>
        <end position="779"/>
    </location>
</feature>
<feature type="compositionally biased region" description="Polar residues" evidence="2">
    <location>
        <begin position="1"/>
        <end position="15"/>
    </location>
</feature>
<organism evidence="3 4">
    <name type="scientific">Nesidiocoris tenuis</name>
    <dbReference type="NCBI Taxonomy" id="355587"/>
    <lineage>
        <taxon>Eukaryota</taxon>
        <taxon>Metazoa</taxon>
        <taxon>Ecdysozoa</taxon>
        <taxon>Arthropoda</taxon>
        <taxon>Hexapoda</taxon>
        <taxon>Insecta</taxon>
        <taxon>Pterygota</taxon>
        <taxon>Neoptera</taxon>
        <taxon>Paraneoptera</taxon>
        <taxon>Hemiptera</taxon>
        <taxon>Heteroptera</taxon>
        <taxon>Panheteroptera</taxon>
        <taxon>Cimicomorpha</taxon>
        <taxon>Miridae</taxon>
        <taxon>Dicyphina</taxon>
        <taxon>Nesidiocoris</taxon>
    </lineage>
</organism>
<feature type="coiled-coil region" evidence="1">
    <location>
        <begin position="170"/>
        <end position="264"/>
    </location>
</feature>
<accession>A0ABN7BE13</accession>
<dbReference type="InterPro" id="IPR026163">
    <property type="entry name" value="Nckap5l"/>
</dbReference>
<dbReference type="Proteomes" id="UP001307889">
    <property type="component" value="Chromosome 14"/>
</dbReference>
<feature type="compositionally biased region" description="Low complexity" evidence="2">
    <location>
        <begin position="567"/>
        <end position="578"/>
    </location>
</feature>
<feature type="region of interest" description="Disordered" evidence="2">
    <location>
        <begin position="1"/>
        <end position="106"/>
    </location>
</feature>
<feature type="region of interest" description="Disordered" evidence="2">
    <location>
        <begin position="550"/>
        <end position="595"/>
    </location>
</feature>
<evidence type="ECO:0000256" key="2">
    <source>
        <dbReference type="SAM" id="MobiDB-lite"/>
    </source>
</evidence>
<protein>
    <submittedName>
        <fullName evidence="3">Nck-associated protein 5</fullName>
    </submittedName>
</protein>
<sequence>MHNFESELQPTNESLRNGPPQVFWQSVGKVFPSEAAGPSSLQSPEHRPGDTHGMGTNASKSAKREALCREVTLLPAVKAKDSPSPKDFSPQGLKGSLKDDLKDQDAKDHISERYEPTKSPQEGSAGRLHALQQTVTNLEDSLRSMSSYKAQNSLLLAENENLKTSIKDKTAQFQSDIDRLKTENEELRSRLHATELASSQREAELWRWLRATEEENNRLTAEREKCEKCLDQVAHGVVRTLLSQKGLSEEISTLRKKVKELDKQNYALSSLLLHNVPKGRPSMRTTWDVVIRPLSCDDGRVYGSRKDEQLPAVTGNFLWTPAHRPSSLNLELRSSILASFSGECQKDEGYSTMSSEVLGESVPCRSSGALERLQEETTCRSCDPCKFSTFPRSSSDSSLLAPFCPGQLSDSMSLPRCLPTALGAVSDGHGGWWEPMGEPVDDAVPPPPELEDWNMDDIFGLSLVDLEDEEDVWSAVDSWSSGRTTASSSFGVSNATGNAYMASKRSSGADSAATGVSITTPGDVDGIGTTSFTRDFYRLVKFESNKSLASSSSKSQVSEPGAVRDGSAQNQQLASLQSGDDAKESDSEQLSLSDRSTSAITQLSCQEVINCPSPAVPTSEEQQPVIVRTSESWGLLTVPEEEAENSDGGTDKNDRADSIAVAGRKEEISPLRAANTLAELEQIVTAAGLDEEEDEKKEIDAESADVSREWRPTGWIHLPRAEFGDLKMRANYAELVFHTSRSSSSCSGSSESSDDHSPYQQLRRLHRSRRHKKASASRDGAVRIHLTPRFSIVGREDIFTRFGAKEAEAVASFDFLEELESENLASPR</sequence>
<feature type="region of interest" description="Disordered" evidence="2">
    <location>
        <begin position="506"/>
        <end position="525"/>
    </location>
</feature>
<feature type="compositionally biased region" description="Polar residues" evidence="2">
    <location>
        <begin position="506"/>
        <end position="520"/>
    </location>
</feature>
<gene>
    <name evidence="3" type="ORF">NTJ_15424</name>
</gene>
<keyword evidence="4" id="KW-1185">Reference proteome</keyword>
<name>A0ABN7BE13_9HEMI</name>
<reference evidence="3 4" key="1">
    <citation type="submission" date="2023-09" db="EMBL/GenBank/DDBJ databases">
        <title>Nesidiocoris tenuis whole genome shotgun sequence.</title>
        <authorList>
            <person name="Shibata T."/>
            <person name="Shimoda M."/>
            <person name="Kobayashi T."/>
            <person name="Uehara T."/>
        </authorList>
    </citation>
    <scope>NUCLEOTIDE SEQUENCE [LARGE SCALE GENOMIC DNA]</scope>
    <source>
        <strain evidence="3 4">Japan</strain>
    </source>
</reference>
<evidence type="ECO:0000313" key="4">
    <source>
        <dbReference type="Proteomes" id="UP001307889"/>
    </source>
</evidence>
<evidence type="ECO:0000256" key="1">
    <source>
        <dbReference type="SAM" id="Coils"/>
    </source>
</evidence>
<feature type="compositionally biased region" description="Basic and acidic residues" evidence="2">
    <location>
        <begin position="96"/>
        <end position="106"/>
    </location>
</feature>
<dbReference type="PANTHER" id="PTHR21740:SF8">
    <property type="entry name" value="NCK-ASSOCIATED PROTEIN 5"/>
    <property type="match status" value="1"/>
</dbReference>
<dbReference type="EMBL" id="AP028922">
    <property type="protein sequence ID" value="BET02606.1"/>
    <property type="molecule type" value="Genomic_DNA"/>
</dbReference>